<dbReference type="PANTHER" id="PTHR43795">
    <property type="entry name" value="BIFUNCTIONAL ASPARTATE AMINOTRANSFERASE AND GLUTAMATE/ASPARTATE-PREPHENATE AMINOTRANSFERASE-RELATED"/>
    <property type="match status" value="1"/>
</dbReference>
<dbReference type="GO" id="GO:0006520">
    <property type="term" value="P:amino acid metabolic process"/>
    <property type="evidence" value="ECO:0007669"/>
    <property type="project" value="TreeGrafter"/>
</dbReference>
<proteinExistence type="inferred from homology"/>
<dbReference type="Gene3D" id="3.40.640.10">
    <property type="entry name" value="Type I PLP-dependent aspartate aminotransferase-like (Major domain)"/>
    <property type="match status" value="1"/>
</dbReference>
<evidence type="ECO:0000256" key="1">
    <source>
        <dbReference type="ARBA" id="ARBA00007441"/>
    </source>
</evidence>
<dbReference type="InterPro" id="IPR004838">
    <property type="entry name" value="NHTrfase_class1_PyrdxlP-BS"/>
</dbReference>
<dbReference type="InterPro" id="IPR015421">
    <property type="entry name" value="PyrdxlP-dep_Trfase_major"/>
</dbReference>
<keyword evidence="5" id="KW-1185">Reference proteome</keyword>
<gene>
    <name evidence="4" type="ORF">B0T11DRAFT_326807</name>
</gene>
<evidence type="ECO:0000313" key="5">
    <source>
        <dbReference type="Proteomes" id="UP000813385"/>
    </source>
</evidence>
<sequence>MLSHRAVKTASQLDIPWRFVPGAKDRYDPVSNPNGIVSLATAENPLMHQELADFASKVDIPPAAFTYSYSSLGGPRLHAALATHLNETFAPVTKIPASDIQVFDGATALHSLLSFSLAEAGDAILVSRPVYGRFELDFGNEHDVKIRYADNSTEDGLKPSIVEAFERAFALAEEEGVRVRAILLVNPSNPLGRCYPRETLIEVMKFCQHRRLHLISDEVYGLSVFGAELSDDLAPEKSLVPFTSILSIDTQGLIDPDLLHVEYGTSKDFAAAGLRLGVLITRNRELQRAMRTVVRFHEPSGPSTVIGAAMFEDREWCRYFVALSRRRIAEAYEFATDRLRGMGVDFLPANAGFFVLINLETWLPPTTEKLSQQEREFKLAEELVKGGVFLHPGEEHALEPGRFRLVYTAQRQALDEALQRLKKVLGALPWATRE</sequence>
<protein>
    <submittedName>
        <fullName evidence="4">1-aminocyclopropane-1-carboxylate synthase</fullName>
    </submittedName>
</protein>
<dbReference type="GO" id="GO:0008483">
    <property type="term" value="F:transaminase activity"/>
    <property type="evidence" value="ECO:0007669"/>
    <property type="project" value="TreeGrafter"/>
</dbReference>
<dbReference type="InterPro" id="IPR015422">
    <property type="entry name" value="PyrdxlP-dep_Trfase_small"/>
</dbReference>
<comment type="caution">
    <text evidence="4">The sequence shown here is derived from an EMBL/GenBank/DDBJ whole genome shotgun (WGS) entry which is preliminary data.</text>
</comment>
<dbReference type="CDD" id="cd00609">
    <property type="entry name" value="AAT_like"/>
    <property type="match status" value="1"/>
</dbReference>
<keyword evidence="2" id="KW-0663">Pyridoxal phosphate</keyword>
<dbReference type="PROSITE" id="PS00105">
    <property type="entry name" value="AA_TRANSFER_CLASS_1"/>
    <property type="match status" value="1"/>
</dbReference>
<evidence type="ECO:0000313" key="4">
    <source>
        <dbReference type="EMBL" id="KAH7368651.1"/>
    </source>
</evidence>
<organism evidence="4 5">
    <name type="scientific">Plectosphaerella cucumerina</name>
    <dbReference type="NCBI Taxonomy" id="40658"/>
    <lineage>
        <taxon>Eukaryota</taxon>
        <taxon>Fungi</taxon>
        <taxon>Dikarya</taxon>
        <taxon>Ascomycota</taxon>
        <taxon>Pezizomycotina</taxon>
        <taxon>Sordariomycetes</taxon>
        <taxon>Hypocreomycetidae</taxon>
        <taxon>Glomerellales</taxon>
        <taxon>Plectosphaerellaceae</taxon>
        <taxon>Plectosphaerella</taxon>
    </lineage>
</organism>
<dbReference type="GO" id="GO:0030170">
    <property type="term" value="F:pyridoxal phosphate binding"/>
    <property type="evidence" value="ECO:0007669"/>
    <property type="project" value="InterPro"/>
</dbReference>
<comment type="similarity">
    <text evidence="1">Belongs to the class-I pyridoxal-phosphate-dependent aminotransferase family.</text>
</comment>
<dbReference type="Proteomes" id="UP000813385">
    <property type="component" value="Unassembled WGS sequence"/>
</dbReference>
<reference evidence="4" key="1">
    <citation type="journal article" date="2021" name="Nat. Commun.">
        <title>Genetic determinants of endophytism in the Arabidopsis root mycobiome.</title>
        <authorList>
            <person name="Mesny F."/>
            <person name="Miyauchi S."/>
            <person name="Thiergart T."/>
            <person name="Pickel B."/>
            <person name="Atanasova L."/>
            <person name="Karlsson M."/>
            <person name="Huettel B."/>
            <person name="Barry K.W."/>
            <person name="Haridas S."/>
            <person name="Chen C."/>
            <person name="Bauer D."/>
            <person name="Andreopoulos W."/>
            <person name="Pangilinan J."/>
            <person name="LaButti K."/>
            <person name="Riley R."/>
            <person name="Lipzen A."/>
            <person name="Clum A."/>
            <person name="Drula E."/>
            <person name="Henrissat B."/>
            <person name="Kohler A."/>
            <person name="Grigoriev I.V."/>
            <person name="Martin F.M."/>
            <person name="Hacquard S."/>
        </authorList>
    </citation>
    <scope>NUCLEOTIDE SEQUENCE</scope>
    <source>
        <strain evidence="4">MPI-CAGE-AT-0016</strain>
    </source>
</reference>
<dbReference type="InterPro" id="IPR004839">
    <property type="entry name" value="Aminotransferase_I/II_large"/>
</dbReference>
<dbReference type="Gene3D" id="3.90.1150.10">
    <property type="entry name" value="Aspartate Aminotransferase, domain 1"/>
    <property type="match status" value="1"/>
</dbReference>
<evidence type="ECO:0000259" key="3">
    <source>
        <dbReference type="Pfam" id="PF00155"/>
    </source>
</evidence>
<name>A0A8K0TN52_9PEZI</name>
<dbReference type="AlphaFoldDB" id="A0A8K0TN52"/>
<dbReference type="EMBL" id="JAGPXD010000002">
    <property type="protein sequence ID" value="KAH7368651.1"/>
    <property type="molecule type" value="Genomic_DNA"/>
</dbReference>
<dbReference type="SUPFAM" id="SSF53383">
    <property type="entry name" value="PLP-dependent transferases"/>
    <property type="match status" value="1"/>
</dbReference>
<dbReference type="InterPro" id="IPR015424">
    <property type="entry name" value="PyrdxlP-dep_Trfase"/>
</dbReference>
<dbReference type="PANTHER" id="PTHR43795:SF39">
    <property type="entry name" value="AMINOTRANSFERASE CLASS I_CLASSII DOMAIN-CONTAINING PROTEIN"/>
    <property type="match status" value="1"/>
</dbReference>
<dbReference type="InterPro" id="IPR050478">
    <property type="entry name" value="Ethylene_sulfur-biosynth"/>
</dbReference>
<accession>A0A8K0TN52</accession>
<dbReference type="OrthoDB" id="7042322at2759"/>
<dbReference type="Pfam" id="PF00155">
    <property type="entry name" value="Aminotran_1_2"/>
    <property type="match status" value="1"/>
</dbReference>
<feature type="domain" description="Aminotransferase class I/classII large" evidence="3">
    <location>
        <begin position="71"/>
        <end position="421"/>
    </location>
</feature>
<dbReference type="PRINTS" id="PR00753">
    <property type="entry name" value="ACCSYNTHASE"/>
</dbReference>
<evidence type="ECO:0000256" key="2">
    <source>
        <dbReference type="ARBA" id="ARBA00022898"/>
    </source>
</evidence>